<dbReference type="PANTHER" id="PTHR32089">
    <property type="entry name" value="METHYL-ACCEPTING CHEMOTAXIS PROTEIN MCPB"/>
    <property type="match status" value="1"/>
</dbReference>
<dbReference type="eggNOG" id="COG0840">
    <property type="taxonomic scope" value="Bacteria"/>
</dbReference>
<feature type="domain" description="Methyl-accepting transducer" evidence="6">
    <location>
        <begin position="120"/>
        <end position="356"/>
    </location>
</feature>
<organism evidence="8 9">
    <name type="scientific">Sulfuricella denitrificans (strain DSM 22764 / NBRC 105220 / skB26)</name>
    <dbReference type="NCBI Taxonomy" id="1163617"/>
    <lineage>
        <taxon>Bacteria</taxon>
        <taxon>Pseudomonadati</taxon>
        <taxon>Pseudomonadota</taxon>
        <taxon>Betaproteobacteria</taxon>
        <taxon>Nitrosomonadales</taxon>
        <taxon>Sulfuricellaceae</taxon>
        <taxon>Sulfuricella</taxon>
    </lineage>
</organism>
<dbReference type="PANTHER" id="PTHR32089:SF112">
    <property type="entry name" value="LYSOZYME-LIKE PROTEIN-RELATED"/>
    <property type="match status" value="1"/>
</dbReference>
<protein>
    <submittedName>
        <fullName evidence="8">Methyl-accepting chemotaxis sensory transducer</fullName>
    </submittedName>
</protein>
<dbReference type="CDD" id="cd11386">
    <property type="entry name" value="MCP_signal"/>
    <property type="match status" value="1"/>
</dbReference>
<feature type="transmembrane region" description="Helical" evidence="5">
    <location>
        <begin position="9"/>
        <end position="32"/>
    </location>
</feature>
<dbReference type="FunFam" id="1.10.287.950:FF:000001">
    <property type="entry name" value="Methyl-accepting chemotaxis sensory transducer"/>
    <property type="match status" value="1"/>
</dbReference>
<dbReference type="Gene3D" id="1.10.287.950">
    <property type="entry name" value="Methyl-accepting chemotaxis protein"/>
    <property type="match status" value="1"/>
</dbReference>
<dbReference type="GO" id="GO:0016020">
    <property type="term" value="C:membrane"/>
    <property type="evidence" value="ECO:0007669"/>
    <property type="project" value="UniProtKB-SubCell"/>
</dbReference>
<comment type="similarity">
    <text evidence="3">Belongs to the methyl-accepting chemotaxis (MCP) protein family.</text>
</comment>
<dbReference type="Pfam" id="PF00015">
    <property type="entry name" value="MCPsignal"/>
    <property type="match status" value="1"/>
</dbReference>
<evidence type="ECO:0000256" key="5">
    <source>
        <dbReference type="SAM" id="Phobius"/>
    </source>
</evidence>
<reference evidence="8 9" key="1">
    <citation type="journal article" date="2012" name="Appl. Environ. Microbiol.">
        <title>Draft genome sequence of a psychrotolerant sulfur-oxidizing bacterium, Sulfuricella denitrificans skB26, and proteomic insights into cold adaptation.</title>
        <authorList>
            <person name="Watanabe T."/>
            <person name="Kojima H."/>
            <person name="Fukui M."/>
        </authorList>
    </citation>
    <scope>NUCLEOTIDE SEQUENCE [LARGE SCALE GENOMIC DNA]</scope>
    <source>
        <strain evidence="9">skB26</strain>
    </source>
</reference>
<keyword evidence="5" id="KW-1133">Transmembrane helix</keyword>
<sequence length="393" mass="41781">MKKSILRTLLLSFLGFGILVAAVFPFYANFFVNWKPGMLPWFVVGCLIAGLGIGVVNYVLLNTILLNRLRRISEVANAISNKDLTHKCSMQSADTIGEIITSFNNMATNLRELIGQTVTLSGSVRVDSTSIRDFMSGITGNLNEQTGRTGEISSAIDRLANTVEQISNNSADAAGKAREATEHARQGGDVVQKTVQGIDKISRAVNEAANAVEELGRNSDQIGAIVAVINEIAGQTNLLALNAAIEAARAGEQGRGFAVVADEVRKLAEKTSSATAEIGGMIQAIQQKTGEAVRTMNAGTADVKEGVENAREAGNSLRNIVESAEQVTAMVQEIASATQIQKQDAHNIRQNIAGIGDLIESTLKNTREGTAKAKNLTALAESLDNTVNAFKLN</sequence>
<evidence type="ECO:0000256" key="3">
    <source>
        <dbReference type="ARBA" id="ARBA00029447"/>
    </source>
</evidence>
<dbReference type="STRING" id="1163617.SCD_n02051"/>
<gene>
    <name evidence="8" type="ORF">SCD_n02051</name>
</gene>
<evidence type="ECO:0000256" key="2">
    <source>
        <dbReference type="ARBA" id="ARBA00023224"/>
    </source>
</evidence>
<dbReference type="RefSeq" id="WP_009205058.1">
    <property type="nucleotide sequence ID" value="NC_022357.1"/>
</dbReference>
<dbReference type="HOGENOM" id="CLU_000445_107_27_4"/>
<evidence type="ECO:0000256" key="1">
    <source>
        <dbReference type="ARBA" id="ARBA00004370"/>
    </source>
</evidence>
<feature type="domain" description="HAMP" evidence="7">
    <location>
        <begin position="63"/>
        <end position="115"/>
    </location>
</feature>
<keyword evidence="9" id="KW-1185">Reference proteome</keyword>
<accession>S6B5P5</accession>
<dbReference type="PROSITE" id="PS50885">
    <property type="entry name" value="HAMP"/>
    <property type="match status" value="1"/>
</dbReference>
<dbReference type="InterPro" id="IPR003660">
    <property type="entry name" value="HAMP_dom"/>
</dbReference>
<dbReference type="AlphaFoldDB" id="S6B5P5"/>
<keyword evidence="5" id="KW-0812">Transmembrane</keyword>
<dbReference type="PROSITE" id="PS50111">
    <property type="entry name" value="CHEMOTAXIS_TRANSDUC_2"/>
    <property type="match status" value="1"/>
</dbReference>
<dbReference type="GO" id="GO:0004888">
    <property type="term" value="F:transmembrane signaling receptor activity"/>
    <property type="evidence" value="ECO:0007669"/>
    <property type="project" value="InterPro"/>
</dbReference>
<dbReference type="GO" id="GO:0007165">
    <property type="term" value="P:signal transduction"/>
    <property type="evidence" value="ECO:0007669"/>
    <property type="project" value="UniProtKB-KW"/>
</dbReference>
<dbReference type="EMBL" id="AP013066">
    <property type="protein sequence ID" value="BAN35862.1"/>
    <property type="molecule type" value="Genomic_DNA"/>
</dbReference>
<keyword evidence="2 4" id="KW-0807">Transducer</keyword>
<dbReference type="KEGG" id="sdr:SCD_n02051"/>
<dbReference type="CDD" id="cd06225">
    <property type="entry name" value="HAMP"/>
    <property type="match status" value="1"/>
</dbReference>
<keyword evidence="5" id="KW-0472">Membrane</keyword>
<dbReference type="Proteomes" id="UP000015559">
    <property type="component" value="Chromosome"/>
</dbReference>
<dbReference type="GO" id="GO:0006935">
    <property type="term" value="P:chemotaxis"/>
    <property type="evidence" value="ECO:0007669"/>
    <property type="project" value="InterPro"/>
</dbReference>
<name>S6B5P5_SULDS</name>
<dbReference type="SMART" id="SM00304">
    <property type="entry name" value="HAMP"/>
    <property type="match status" value="1"/>
</dbReference>
<dbReference type="InterPro" id="IPR004089">
    <property type="entry name" value="MCPsignal_dom"/>
</dbReference>
<evidence type="ECO:0000313" key="9">
    <source>
        <dbReference type="Proteomes" id="UP000015559"/>
    </source>
</evidence>
<evidence type="ECO:0000313" key="8">
    <source>
        <dbReference type="EMBL" id="BAN35862.1"/>
    </source>
</evidence>
<dbReference type="OrthoDB" id="8576332at2"/>
<dbReference type="Pfam" id="PF00672">
    <property type="entry name" value="HAMP"/>
    <property type="match status" value="1"/>
</dbReference>
<dbReference type="SUPFAM" id="SSF58104">
    <property type="entry name" value="Methyl-accepting chemotaxis protein (MCP) signaling domain"/>
    <property type="match status" value="1"/>
</dbReference>
<evidence type="ECO:0000259" key="6">
    <source>
        <dbReference type="PROSITE" id="PS50111"/>
    </source>
</evidence>
<evidence type="ECO:0000259" key="7">
    <source>
        <dbReference type="PROSITE" id="PS50885"/>
    </source>
</evidence>
<feature type="transmembrane region" description="Helical" evidence="5">
    <location>
        <begin position="38"/>
        <end position="61"/>
    </location>
</feature>
<dbReference type="SMART" id="SM00283">
    <property type="entry name" value="MA"/>
    <property type="match status" value="1"/>
</dbReference>
<dbReference type="InterPro" id="IPR004090">
    <property type="entry name" value="Chemotax_Me-accpt_rcpt"/>
</dbReference>
<dbReference type="PRINTS" id="PR00260">
    <property type="entry name" value="CHEMTRNSDUCR"/>
</dbReference>
<comment type="subcellular location">
    <subcellularLocation>
        <location evidence="1">Membrane</location>
    </subcellularLocation>
</comment>
<proteinExistence type="inferred from homology"/>
<evidence type="ECO:0000256" key="4">
    <source>
        <dbReference type="PROSITE-ProRule" id="PRU00284"/>
    </source>
</evidence>